<name>A0A9D9EHL7_9BACT</name>
<sequence>MNRTLLIIILIISVVAFIGSIYVCIVQLTGQNIMIAALLLLVSVYEAWQIRKTSKNK</sequence>
<feature type="transmembrane region" description="Helical" evidence="1">
    <location>
        <begin position="29"/>
        <end position="48"/>
    </location>
</feature>
<reference evidence="2" key="2">
    <citation type="journal article" date="2021" name="PeerJ">
        <title>Extensive microbial diversity within the chicken gut microbiome revealed by metagenomics and culture.</title>
        <authorList>
            <person name="Gilroy R."/>
            <person name="Ravi A."/>
            <person name="Getino M."/>
            <person name="Pursley I."/>
            <person name="Horton D.L."/>
            <person name="Alikhan N.F."/>
            <person name="Baker D."/>
            <person name="Gharbi K."/>
            <person name="Hall N."/>
            <person name="Watson M."/>
            <person name="Adriaenssens E.M."/>
            <person name="Foster-Nyarko E."/>
            <person name="Jarju S."/>
            <person name="Secka A."/>
            <person name="Antonio M."/>
            <person name="Oren A."/>
            <person name="Chaudhuri R.R."/>
            <person name="La Ragione R."/>
            <person name="Hildebrand F."/>
            <person name="Pallen M.J."/>
        </authorList>
    </citation>
    <scope>NUCLEOTIDE SEQUENCE</scope>
    <source>
        <strain evidence="2">D3-1215</strain>
    </source>
</reference>
<evidence type="ECO:0000313" key="2">
    <source>
        <dbReference type="EMBL" id="MBO8447025.1"/>
    </source>
</evidence>
<dbReference type="EMBL" id="JADIMR010000071">
    <property type="protein sequence ID" value="MBO8447025.1"/>
    <property type="molecule type" value="Genomic_DNA"/>
</dbReference>
<proteinExistence type="predicted"/>
<keyword evidence="1" id="KW-0812">Transmembrane</keyword>
<keyword evidence="1" id="KW-0472">Membrane</keyword>
<evidence type="ECO:0000256" key="1">
    <source>
        <dbReference type="SAM" id="Phobius"/>
    </source>
</evidence>
<keyword evidence="1" id="KW-1133">Transmembrane helix</keyword>
<gene>
    <name evidence="2" type="ORF">IAC32_04695</name>
</gene>
<organism evidence="2 3">
    <name type="scientific">Candidatus Enterocola intestinipullorum</name>
    <dbReference type="NCBI Taxonomy" id="2840783"/>
    <lineage>
        <taxon>Bacteria</taxon>
        <taxon>Pseudomonadati</taxon>
        <taxon>Bacteroidota</taxon>
        <taxon>Bacteroidia</taxon>
        <taxon>Bacteroidales</taxon>
        <taxon>Candidatus Enterocola</taxon>
    </lineage>
</organism>
<accession>A0A9D9EHL7</accession>
<feature type="transmembrane region" description="Helical" evidence="1">
    <location>
        <begin position="5"/>
        <end position="23"/>
    </location>
</feature>
<comment type="caution">
    <text evidence="2">The sequence shown here is derived from an EMBL/GenBank/DDBJ whole genome shotgun (WGS) entry which is preliminary data.</text>
</comment>
<evidence type="ECO:0000313" key="3">
    <source>
        <dbReference type="Proteomes" id="UP000823637"/>
    </source>
</evidence>
<dbReference type="Proteomes" id="UP000823637">
    <property type="component" value="Unassembled WGS sequence"/>
</dbReference>
<reference evidence="2" key="1">
    <citation type="submission" date="2020-10" db="EMBL/GenBank/DDBJ databases">
        <authorList>
            <person name="Gilroy R."/>
        </authorList>
    </citation>
    <scope>NUCLEOTIDE SEQUENCE</scope>
    <source>
        <strain evidence="2">D3-1215</strain>
    </source>
</reference>
<protein>
    <submittedName>
        <fullName evidence="2">Uncharacterized protein</fullName>
    </submittedName>
</protein>
<dbReference type="AlphaFoldDB" id="A0A9D9EHL7"/>